<keyword evidence="3" id="KW-1185">Reference proteome</keyword>
<dbReference type="Proteomes" id="UP000499080">
    <property type="component" value="Unassembled WGS sequence"/>
</dbReference>
<organism evidence="2 3">
    <name type="scientific">Araneus ventricosus</name>
    <name type="common">Orbweaver spider</name>
    <name type="synonym">Epeira ventricosa</name>
    <dbReference type="NCBI Taxonomy" id="182803"/>
    <lineage>
        <taxon>Eukaryota</taxon>
        <taxon>Metazoa</taxon>
        <taxon>Ecdysozoa</taxon>
        <taxon>Arthropoda</taxon>
        <taxon>Chelicerata</taxon>
        <taxon>Arachnida</taxon>
        <taxon>Araneae</taxon>
        <taxon>Araneomorphae</taxon>
        <taxon>Entelegynae</taxon>
        <taxon>Araneoidea</taxon>
        <taxon>Araneidae</taxon>
        <taxon>Araneus</taxon>
    </lineage>
</organism>
<protein>
    <submittedName>
        <fullName evidence="2">Uncharacterized protein</fullName>
    </submittedName>
</protein>
<evidence type="ECO:0000313" key="3">
    <source>
        <dbReference type="Proteomes" id="UP000499080"/>
    </source>
</evidence>
<dbReference type="EMBL" id="BGPR01004456">
    <property type="protein sequence ID" value="GBM99874.1"/>
    <property type="molecule type" value="Genomic_DNA"/>
</dbReference>
<accession>A0A4Y2KCA2</accession>
<name>A0A4Y2KCA2_ARAVE</name>
<reference evidence="2 3" key="1">
    <citation type="journal article" date="2019" name="Sci. Rep.">
        <title>Orb-weaving spider Araneus ventricosus genome elucidates the spidroin gene catalogue.</title>
        <authorList>
            <person name="Kono N."/>
            <person name="Nakamura H."/>
            <person name="Ohtoshi R."/>
            <person name="Moran D.A.P."/>
            <person name="Shinohara A."/>
            <person name="Yoshida Y."/>
            <person name="Fujiwara M."/>
            <person name="Mori M."/>
            <person name="Tomita M."/>
            <person name="Arakawa K."/>
        </authorList>
    </citation>
    <scope>NUCLEOTIDE SEQUENCE [LARGE SCALE GENOMIC DNA]</scope>
</reference>
<gene>
    <name evidence="2" type="ORF">AVEN_174555_1</name>
</gene>
<comment type="caution">
    <text evidence="2">The sequence shown here is derived from an EMBL/GenBank/DDBJ whole genome shotgun (WGS) entry which is preliminary data.</text>
</comment>
<dbReference type="AlphaFoldDB" id="A0A4Y2KCA2"/>
<evidence type="ECO:0000256" key="1">
    <source>
        <dbReference type="SAM" id="MobiDB-lite"/>
    </source>
</evidence>
<evidence type="ECO:0000313" key="2">
    <source>
        <dbReference type="EMBL" id="GBM99874.1"/>
    </source>
</evidence>
<sequence>MPRFGNPTPSKSSNPVPPHSGRRHVGEFGFGNQQVETHSVRANQTVLASGWLGFANIHFAVVDVYGGSAATGGQRHL</sequence>
<proteinExistence type="predicted"/>
<feature type="region of interest" description="Disordered" evidence="1">
    <location>
        <begin position="1"/>
        <end position="27"/>
    </location>
</feature>